<feature type="chain" id="PRO_5008770283" evidence="2">
    <location>
        <begin position="28"/>
        <end position="225"/>
    </location>
</feature>
<proteinExistence type="predicted"/>
<dbReference type="AlphaFoldDB" id="L1IQJ6"/>
<dbReference type="HOGENOM" id="CLU_1232677_0_0_1"/>
<reference evidence="3 5" key="1">
    <citation type="journal article" date="2012" name="Nature">
        <title>Algal genomes reveal evolutionary mosaicism and the fate of nucleomorphs.</title>
        <authorList>
            <consortium name="DOE Joint Genome Institute"/>
            <person name="Curtis B.A."/>
            <person name="Tanifuji G."/>
            <person name="Burki F."/>
            <person name="Gruber A."/>
            <person name="Irimia M."/>
            <person name="Maruyama S."/>
            <person name="Arias M.C."/>
            <person name="Ball S.G."/>
            <person name="Gile G.H."/>
            <person name="Hirakawa Y."/>
            <person name="Hopkins J.F."/>
            <person name="Kuo A."/>
            <person name="Rensing S.A."/>
            <person name="Schmutz J."/>
            <person name="Symeonidi A."/>
            <person name="Elias M."/>
            <person name="Eveleigh R.J."/>
            <person name="Herman E.K."/>
            <person name="Klute M.J."/>
            <person name="Nakayama T."/>
            <person name="Obornik M."/>
            <person name="Reyes-Prieto A."/>
            <person name="Armbrust E.V."/>
            <person name="Aves S.J."/>
            <person name="Beiko R.G."/>
            <person name="Coutinho P."/>
            <person name="Dacks J.B."/>
            <person name="Durnford D.G."/>
            <person name="Fast N.M."/>
            <person name="Green B.R."/>
            <person name="Grisdale C.J."/>
            <person name="Hempel F."/>
            <person name="Henrissat B."/>
            <person name="Hoppner M.P."/>
            <person name="Ishida K."/>
            <person name="Kim E."/>
            <person name="Koreny L."/>
            <person name="Kroth P.G."/>
            <person name="Liu Y."/>
            <person name="Malik S.B."/>
            <person name="Maier U.G."/>
            <person name="McRose D."/>
            <person name="Mock T."/>
            <person name="Neilson J.A."/>
            <person name="Onodera N.T."/>
            <person name="Poole A.M."/>
            <person name="Pritham E.J."/>
            <person name="Richards T.A."/>
            <person name="Rocap G."/>
            <person name="Roy S.W."/>
            <person name="Sarai C."/>
            <person name="Schaack S."/>
            <person name="Shirato S."/>
            <person name="Slamovits C.H."/>
            <person name="Spencer D.F."/>
            <person name="Suzuki S."/>
            <person name="Worden A.Z."/>
            <person name="Zauner S."/>
            <person name="Barry K."/>
            <person name="Bell C."/>
            <person name="Bharti A.K."/>
            <person name="Crow J.A."/>
            <person name="Grimwood J."/>
            <person name="Kramer R."/>
            <person name="Lindquist E."/>
            <person name="Lucas S."/>
            <person name="Salamov A."/>
            <person name="McFadden G.I."/>
            <person name="Lane C.E."/>
            <person name="Keeling P.J."/>
            <person name="Gray M.W."/>
            <person name="Grigoriev I.V."/>
            <person name="Archibald J.M."/>
        </authorList>
    </citation>
    <scope>NUCLEOTIDE SEQUENCE</scope>
    <source>
        <strain evidence="3 5">CCMP2712</strain>
    </source>
</reference>
<evidence type="ECO:0000313" key="3">
    <source>
        <dbReference type="EMBL" id="EKX38566.1"/>
    </source>
</evidence>
<organism evidence="3">
    <name type="scientific">Guillardia theta (strain CCMP2712)</name>
    <name type="common">Cryptophyte</name>
    <dbReference type="NCBI Taxonomy" id="905079"/>
    <lineage>
        <taxon>Eukaryota</taxon>
        <taxon>Cryptophyceae</taxon>
        <taxon>Pyrenomonadales</taxon>
        <taxon>Geminigeraceae</taxon>
        <taxon>Guillardia</taxon>
    </lineage>
</organism>
<feature type="compositionally biased region" description="Acidic residues" evidence="1">
    <location>
        <begin position="155"/>
        <end position="210"/>
    </location>
</feature>
<keyword evidence="2" id="KW-0732">Signal</keyword>
<reference evidence="5" key="2">
    <citation type="submission" date="2012-11" db="EMBL/GenBank/DDBJ databases">
        <authorList>
            <person name="Kuo A."/>
            <person name="Curtis B.A."/>
            <person name="Tanifuji G."/>
            <person name="Burki F."/>
            <person name="Gruber A."/>
            <person name="Irimia M."/>
            <person name="Maruyama S."/>
            <person name="Arias M.C."/>
            <person name="Ball S.G."/>
            <person name="Gile G.H."/>
            <person name="Hirakawa Y."/>
            <person name="Hopkins J.F."/>
            <person name="Rensing S.A."/>
            <person name="Schmutz J."/>
            <person name="Symeonidi A."/>
            <person name="Elias M."/>
            <person name="Eveleigh R.J."/>
            <person name="Herman E.K."/>
            <person name="Klute M.J."/>
            <person name="Nakayama T."/>
            <person name="Obornik M."/>
            <person name="Reyes-Prieto A."/>
            <person name="Armbrust E.V."/>
            <person name="Aves S.J."/>
            <person name="Beiko R.G."/>
            <person name="Coutinho P."/>
            <person name="Dacks J.B."/>
            <person name="Durnford D.G."/>
            <person name="Fast N.M."/>
            <person name="Green B.R."/>
            <person name="Grisdale C."/>
            <person name="Hempe F."/>
            <person name="Henrissat B."/>
            <person name="Hoppner M.P."/>
            <person name="Ishida K.-I."/>
            <person name="Kim E."/>
            <person name="Koreny L."/>
            <person name="Kroth P.G."/>
            <person name="Liu Y."/>
            <person name="Malik S.-B."/>
            <person name="Maier U.G."/>
            <person name="McRose D."/>
            <person name="Mock T."/>
            <person name="Neilson J.A."/>
            <person name="Onodera N.T."/>
            <person name="Poole A.M."/>
            <person name="Pritham E.J."/>
            <person name="Richards T.A."/>
            <person name="Rocap G."/>
            <person name="Roy S.W."/>
            <person name="Sarai C."/>
            <person name="Schaack S."/>
            <person name="Shirato S."/>
            <person name="Slamovits C.H."/>
            <person name="Spencer D.F."/>
            <person name="Suzuki S."/>
            <person name="Worden A.Z."/>
            <person name="Zauner S."/>
            <person name="Barry K."/>
            <person name="Bell C."/>
            <person name="Bharti A.K."/>
            <person name="Crow J.A."/>
            <person name="Grimwood J."/>
            <person name="Kramer R."/>
            <person name="Lindquist E."/>
            <person name="Lucas S."/>
            <person name="Salamov A."/>
            <person name="McFadden G.I."/>
            <person name="Lane C.E."/>
            <person name="Keeling P.J."/>
            <person name="Gray M.W."/>
            <person name="Grigoriev I.V."/>
            <person name="Archibald J.M."/>
        </authorList>
    </citation>
    <scope>NUCLEOTIDE SEQUENCE</scope>
    <source>
        <strain evidence="5">CCMP2712</strain>
    </source>
</reference>
<dbReference type="PaxDb" id="55529-EKX38566"/>
<feature type="region of interest" description="Disordered" evidence="1">
    <location>
        <begin position="145"/>
        <end position="225"/>
    </location>
</feature>
<feature type="compositionally biased region" description="Basic and acidic residues" evidence="1">
    <location>
        <begin position="211"/>
        <end position="225"/>
    </location>
</feature>
<feature type="signal peptide" evidence="2">
    <location>
        <begin position="1"/>
        <end position="27"/>
    </location>
</feature>
<feature type="non-terminal residue" evidence="3">
    <location>
        <position position="225"/>
    </location>
</feature>
<keyword evidence="5" id="KW-1185">Reference proteome</keyword>
<protein>
    <submittedName>
        <fullName evidence="3 4">Uncharacterized protein</fullName>
    </submittedName>
</protein>
<evidence type="ECO:0000313" key="5">
    <source>
        <dbReference type="Proteomes" id="UP000011087"/>
    </source>
</evidence>
<evidence type="ECO:0000313" key="4">
    <source>
        <dbReference type="EnsemblProtists" id="EKX38566"/>
    </source>
</evidence>
<name>L1IQJ6_GUITC</name>
<evidence type="ECO:0000256" key="1">
    <source>
        <dbReference type="SAM" id="MobiDB-lite"/>
    </source>
</evidence>
<dbReference type="KEGG" id="gtt:GUITHDRAFT_165191"/>
<gene>
    <name evidence="3" type="ORF">GUITHDRAFT_165191</name>
</gene>
<dbReference type="GeneID" id="17295317"/>
<accession>L1IQJ6</accession>
<dbReference type="EMBL" id="JH993047">
    <property type="protein sequence ID" value="EKX38566.1"/>
    <property type="molecule type" value="Genomic_DNA"/>
</dbReference>
<evidence type="ECO:0000256" key="2">
    <source>
        <dbReference type="SAM" id="SignalP"/>
    </source>
</evidence>
<reference evidence="4" key="3">
    <citation type="submission" date="2015-06" db="UniProtKB">
        <authorList>
            <consortium name="EnsemblProtists"/>
        </authorList>
    </citation>
    <scope>IDENTIFICATION</scope>
</reference>
<dbReference type="RefSeq" id="XP_005825546.1">
    <property type="nucleotide sequence ID" value="XM_005825489.1"/>
</dbReference>
<dbReference type="Proteomes" id="UP000011087">
    <property type="component" value="Unassembled WGS sequence"/>
</dbReference>
<dbReference type="EnsemblProtists" id="EKX38566">
    <property type="protein sequence ID" value="EKX38566"/>
    <property type="gene ID" value="GUITHDRAFT_165191"/>
</dbReference>
<sequence>MRVTYLLFGSLAVSVLCPLCPPQCSDGRCRQGDGVKAAHGIEGLGYLDEDTIELMQISIPGSRLHAHELDGQFSIAGGKGSIPESAVHVSEVPKVHQHVVLPPVGRQDGPMCMRTSTVKKAKPESKPDVSAITDVFNKALEDAFSEATTEKSEEAPEEEEAEPEEEPQQEEEETSEEQEEEKPPEEQEEEKPPEEEKQEEEQQQQEEQEQKEEKSEEVKNEETAV</sequence>